<evidence type="ECO:0000256" key="1">
    <source>
        <dbReference type="SAM" id="MobiDB-lite"/>
    </source>
</evidence>
<keyword evidence="4" id="KW-1185">Reference proteome</keyword>
<evidence type="ECO:0000259" key="2">
    <source>
        <dbReference type="Pfam" id="PF14111"/>
    </source>
</evidence>
<evidence type="ECO:0000313" key="4">
    <source>
        <dbReference type="Proteomes" id="UP001141552"/>
    </source>
</evidence>
<dbReference type="EMBL" id="JAKUCV010002139">
    <property type="protein sequence ID" value="KAJ4843811.1"/>
    <property type="molecule type" value="Genomic_DNA"/>
</dbReference>
<feature type="region of interest" description="Disordered" evidence="1">
    <location>
        <begin position="1"/>
        <end position="20"/>
    </location>
</feature>
<protein>
    <recommendedName>
        <fullName evidence="2">DUF4283 domain-containing protein</fullName>
    </recommendedName>
</protein>
<name>A0A9Q0JII2_9ROSI</name>
<organism evidence="3 4">
    <name type="scientific">Turnera subulata</name>
    <dbReference type="NCBI Taxonomy" id="218843"/>
    <lineage>
        <taxon>Eukaryota</taxon>
        <taxon>Viridiplantae</taxon>
        <taxon>Streptophyta</taxon>
        <taxon>Embryophyta</taxon>
        <taxon>Tracheophyta</taxon>
        <taxon>Spermatophyta</taxon>
        <taxon>Magnoliopsida</taxon>
        <taxon>eudicotyledons</taxon>
        <taxon>Gunneridae</taxon>
        <taxon>Pentapetalae</taxon>
        <taxon>rosids</taxon>
        <taxon>fabids</taxon>
        <taxon>Malpighiales</taxon>
        <taxon>Passifloraceae</taxon>
        <taxon>Turnera</taxon>
    </lineage>
</organism>
<dbReference type="InterPro" id="IPR025558">
    <property type="entry name" value="DUF4283"/>
</dbReference>
<dbReference type="PANTHER" id="PTHR31286:SF167">
    <property type="entry name" value="OS09G0268800 PROTEIN"/>
    <property type="match status" value="1"/>
</dbReference>
<dbReference type="PANTHER" id="PTHR31286">
    <property type="entry name" value="GLYCINE-RICH CELL WALL STRUCTURAL PROTEIN 1.8-LIKE"/>
    <property type="match status" value="1"/>
</dbReference>
<dbReference type="Proteomes" id="UP001141552">
    <property type="component" value="Unassembled WGS sequence"/>
</dbReference>
<dbReference type="InterPro" id="IPR040256">
    <property type="entry name" value="At4g02000-like"/>
</dbReference>
<accession>A0A9Q0JII2</accession>
<comment type="caution">
    <text evidence="3">The sequence shown here is derived from an EMBL/GenBank/DDBJ whole genome shotgun (WGS) entry which is preliminary data.</text>
</comment>
<proteinExistence type="predicted"/>
<gene>
    <name evidence="3" type="ORF">Tsubulata_028523</name>
</gene>
<dbReference type="Pfam" id="PF14111">
    <property type="entry name" value="DUF4283"/>
    <property type="match status" value="1"/>
</dbReference>
<reference evidence="3" key="2">
    <citation type="journal article" date="2023" name="Plants (Basel)">
        <title>Annotation of the Turnera subulata (Passifloraceae) Draft Genome Reveals the S-Locus Evolved after the Divergence of Turneroideae from Passifloroideae in a Stepwise Manner.</title>
        <authorList>
            <person name="Henning P.M."/>
            <person name="Roalson E.H."/>
            <person name="Mir W."/>
            <person name="McCubbin A.G."/>
            <person name="Shore J.S."/>
        </authorList>
    </citation>
    <scope>NUCLEOTIDE SEQUENCE</scope>
    <source>
        <strain evidence="3">F60SS</strain>
    </source>
</reference>
<dbReference type="OrthoDB" id="852325at2759"/>
<feature type="domain" description="DUF4283" evidence="2">
    <location>
        <begin position="42"/>
        <end position="118"/>
    </location>
</feature>
<sequence length="159" mass="18209">MDSGTVGPQAQEAKGTDKVDVVTSDEEEEILELEEVREEIKGHNQLCLLARVLGTKHVNPQAFSNLMDKVWNPMKGIEAEQIGGNLFLFRFFSKRDRQDVMEAETPWFFKKRLVVLKEITGDEVLSQVQLMEVPIWIQKSNIPLNQHTRNNVIYIASKV</sequence>
<evidence type="ECO:0000313" key="3">
    <source>
        <dbReference type="EMBL" id="KAJ4843811.1"/>
    </source>
</evidence>
<dbReference type="AlphaFoldDB" id="A0A9Q0JII2"/>
<reference evidence="3" key="1">
    <citation type="submission" date="2022-02" db="EMBL/GenBank/DDBJ databases">
        <authorList>
            <person name="Henning P.M."/>
            <person name="McCubbin A.G."/>
            <person name="Shore J.S."/>
        </authorList>
    </citation>
    <scope>NUCLEOTIDE SEQUENCE</scope>
    <source>
        <strain evidence="3">F60SS</strain>
        <tissue evidence="3">Leaves</tissue>
    </source>
</reference>